<comment type="caution">
    <text evidence="2">The sequence shown here is derived from an EMBL/GenBank/DDBJ whole genome shotgun (WGS) entry which is preliminary data.</text>
</comment>
<dbReference type="AlphaFoldDB" id="A0A5B2TDG6"/>
<name>A0A5B2TDG6_9PROT</name>
<keyword evidence="1" id="KW-0175">Coiled coil</keyword>
<dbReference type="RefSeq" id="WP_149812939.1">
    <property type="nucleotide sequence ID" value="NZ_VUKA01000007.1"/>
</dbReference>
<dbReference type="EMBL" id="VUKA01000007">
    <property type="protein sequence ID" value="KAA2212532.1"/>
    <property type="molecule type" value="Genomic_DNA"/>
</dbReference>
<proteinExistence type="predicted"/>
<protein>
    <submittedName>
        <fullName evidence="2">Uncharacterized protein</fullName>
    </submittedName>
</protein>
<reference evidence="2 3" key="1">
    <citation type="journal article" date="2015" name="Int. J. Syst. Evol. Microbiol.">
        <title>Roseomonas oryzae sp. nov., isolated from paddy rhizosphere soil.</title>
        <authorList>
            <person name="Ramaprasad E.V."/>
            <person name="Sasikala Ch."/>
            <person name="Ramana Ch.V."/>
        </authorList>
    </citation>
    <scope>NUCLEOTIDE SEQUENCE [LARGE SCALE GENOMIC DNA]</scope>
    <source>
        <strain evidence="2 3">KCTC 42542</strain>
    </source>
</reference>
<feature type="coiled-coil region" evidence="1">
    <location>
        <begin position="15"/>
        <end position="49"/>
    </location>
</feature>
<dbReference type="Proteomes" id="UP000322110">
    <property type="component" value="Unassembled WGS sequence"/>
</dbReference>
<evidence type="ECO:0000313" key="3">
    <source>
        <dbReference type="Proteomes" id="UP000322110"/>
    </source>
</evidence>
<evidence type="ECO:0000313" key="2">
    <source>
        <dbReference type="EMBL" id="KAA2212532.1"/>
    </source>
</evidence>
<evidence type="ECO:0000256" key="1">
    <source>
        <dbReference type="SAM" id="Coils"/>
    </source>
</evidence>
<accession>A0A5B2TDG6</accession>
<gene>
    <name evidence="2" type="ORF">F0Q34_14500</name>
</gene>
<sequence length="92" mass="9716">MTLPANLVEFPQSEGDRLRLALRRLEAALQEQKQAVAAFRNSLSEMREATASLSGGMQHYNAVLGETAGKVAAAGDAARALQGRADTMTGIS</sequence>
<keyword evidence="3" id="KW-1185">Reference proteome</keyword>
<dbReference type="OrthoDB" id="9995650at2"/>
<organism evidence="2 3">
    <name type="scientific">Teichococcus oryzae</name>
    <dbReference type="NCBI Taxonomy" id="1608942"/>
    <lineage>
        <taxon>Bacteria</taxon>
        <taxon>Pseudomonadati</taxon>
        <taxon>Pseudomonadota</taxon>
        <taxon>Alphaproteobacteria</taxon>
        <taxon>Acetobacterales</taxon>
        <taxon>Roseomonadaceae</taxon>
        <taxon>Roseomonas</taxon>
    </lineage>
</organism>